<evidence type="ECO:0000256" key="2">
    <source>
        <dbReference type="SAM" id="MobiDB-lite"/>
    </source>
</evidence>
<proteinExistence type="predicted"/>
<feature type="compositionally biased region" description="Gly residues" evidence="2">
    <location>
        <begin position="177"/>
        <end position="191"/>
    </location>
</feature>
<feature type="domain" description="Right handed beta helix" evidence="3">
    <location>
        <begin position="848"/>
        <end position="988"/>
    </location>
</feature>
<feature type="compositionally biased region" description="Basic residues" evidence="2">
    <location>
        <begin position="333"/>
        <end position="345"/>
    </location>
</feature>
<feature type="region of interest" description="Disordered" evidence="2">
    <location>
        <begin position="29"/>
        <end position="57"/>
    </location>
</feature>
<feature type="region of interest" description="Disordered" evidence="2">
    <location>
        <begin position="594"/>
        <end position="625"/>
    </location>
</feature>
<feature type="compositionally biased region" description="Low complexity" evidence="2">
    <location>
        <begin position="352"/>
        <end position="402"/>
    </location>
</feature>
<dbReference type="Proteomes" id="UP000612055">
    <property type="component" value="Unassembled WGS sequence"/>
</dbReference>
<reference evidence="4" key="1">
    <citation type="journal article" date="2020" name="bioRxiv">
        <title>Comparative genomics of Chlamydomonas.</title>
        <authorList>
            <person name="Craig R.J."/>
            <person name="Hasan A.R."/>
            <person name="Ness R.W."/>
            <person name="Keightley P.D."/>
        </authorList>
    </citation>
    <scope>NUCLEOTIDE SEQUENCE</scope>
    <source>
        <strain evidence="4">CCAP 11/70</strain>
    </source>
</reference>
<feature type="compositionally biased region" description="Low complexity" evidence="2">
    <location>
        <begin position="152"/>
        <end position="166"/>
    </location>
</feature>
<feature type="compositionally biased region" description="Gly residues" evidence="2">
    <location>
        <begin position="93"/>
        <end position="108"/>
    </location>
</feature>
<feature type="compositionally biased region" description="Acidic residues" evidence="2">
    <location>
        <begin position="1186"/>
        <end position="1200"/>
    </location>
</feature>
<dbReference type="GO" id="GO:0006511">
    <property type="term" value="P:ubiquitin-dependent protein catabolic process"/>
    <property type="evidence" value="ECO:0007669"/>
    <property type="project" value="TreeGrafter"/>
</dbReference>
<dbReference type="OrthoDB" id="545536at2759"/>
<dbReference type="PANTHER" id="PTHR22990:SF15">
    <property type="entry name" value="F-BOX ONLY PROTEIN 10"/>
    <property type="match status" value="1"/>
</dbReference>
<gene>
    <name evidence="4" type="ORF">HYH03_015993</name>
</gene>
<dbReference type="InterPro" id="IPR051550">
    <property type="entry name" value="SCF-Subunits/Alg-Epimerases"/>
</dbReference>
<feature type="compositionally biased region" description="Basic residues" evidence="2">
    <location>
        <begin position="276"/>
        <end position="289"/>
    </location>
</feature>
<dbReference type="PANTHER" id="PTHR22990">
    <property type="entry name" value="F-BOX ONLY PROTEIN"/>
    <property type="match status" value="1"/>
</dbReference>
<dbReference type="InterPro" id="IPR039448">
    <property type="entry name" value="Beta_helix"/>
</dbReference>
<feature type="region of interest" description="Disordered" evidence="2">
    <location>
        <begin position="1"/>
        <end position="20"/>
    </location>
</feature>
<dbReference type="AlphaFoldDB" id="A0A835XJX3"/>
<evidence type="ECO:0000256" key="1">
    <source>
        <dbReference type="ARBA" id="ARBA00022737"/>
    </source>
</evidence>
<comment type="caution">
    <text evidence="4">The sequence shown here is derived from an EMBL/GenBank/DDBJ whole genome shotgun (WGS) entry which is preliminary data.</text>
</comment>
<dbReference type="SMART" id="SM00710">
    <property type="entry name" value="PbH1"/>
    <property type="match status" value="5"/>
</dbReference>
<dbReference type="EMBL" id="JAEHOE010000133">
    <property type="protein sequence ID" value="KAG2485206.1"/>
    <property type="molecule type" value="Genomic_DNA"/>
</dbReference>
<keyword evidence="5" id="KW-1185">Reference proteome</keyword>
<accession>A0A835XJX3</accession>
<dbReference type="SUPFAM" id="SSF51126">
    <property type="entry name" value="Pectin lyase-like"/>
    <property type="match status" value="2"/>
</dbReference>
<dbReference type="Gene3D" id="2.160.20.10">
    <property type="entry name" value="Single-stranded right-handed beta-helix, Pectin lyase-like"/>
    <property type="match status" value="2"/>
</dbReference>
<feature type="compositionally biased region" description="Low complexity" evidence="2">
    <location>
        <begin position="203"/>
        <end position="216"/>
    </location>
</feature>
<feature type="region of interest" description="Disordered" evidence="2">
    <location>
        <begin position="89"/>
        <end position="428"/>
    </location>
</feature>
<name>A0A835XJX3_9CHLO</name>
<evidence type="ECO:0000313" key="5">
    <source>
        <dbReference type="Proteomes" id="UP000612055"/>
    </source>
</evidence>
<dbReference type="InterPro" id="IPR012334">
    <property type="entry name" value="Pectin_lyas_fold"/>
</dbReference>
<protein>
    <recommendedName>
        <fullName evidence="3">Right handed beta helix domain-containing protein</fullName>
    </recommendedName>
</protein>
<evidence type="ECO:0000259" key="3">
    <source>
        <dbReference type="Pfam" id="PF13229"/>
    </source>
</evidence>
<keyword evidence="1" id="KW-0677">Repeat</keyword>
<feature type="compositionally biased region" description="Polar residues" evidence="2">
    <location>
        <begin position="110"/>
        <end position="131"/>
    </location>
</feature>
<feature type="region of interest" description="Disordered" evidence="2">
    <location>
        <begin position="727"/>
        <end position="759"/>
    </location>
</feature>
<feature type="region of interest" description="Disordered" evidence="2">
    <location>
        <begin position="1186"/>
        <end position="1207"/>
    </location>
</feature>
<evidence type="ECO:0000313" key="4">
    <source>
        <dbReference type="EMBL" id="KAG2485206.1"/>
    </source>
</evidence>
<feature type="compositionally biased region" description="Gly residues" evidence="2">
    <location>
        <begin position="727"/>
        <end position="749"/>
    </location>
</feature>
<dbReference type="Pfam" id="PF13229">
    <property type="entry name" value="Beta_helix"/>
    <property type="match status" value="1"/>
</dbReference>
<organism evidence="4 5">
    <name type="scientific">Edaphochlamys debaryana</name>
    <dbReference type="NCBI Taxonomy" id="47281"/>
    <lineage>
        <taxon>Eukaryota</taxon>
        <taxon>Viridiplantae</taxon>
        <taxon>Chlorophyta</taxon>
        <taxon>core chlorophytes</taxon>
        <taxon>Chlorophyceae</taxon>
        <taxon>CS clade</taxon>
        <taxon>Chlamydomonadales</taxon>
        <taxon>Chlamydomonadales incertae sedis</taxon>
        <taxon>Edaphochlamys</taxon>
    </lineage>
</organism>
<dbReference type="InterPro" id="IPR006626">
    <property type="entry name" value="PbH1"/>
</dbReference>
<dbReference type="InterPro" id="IPR011050">
    <property type="entry name" value="Pectin_lyase_fold/virulence"/>
</dbReference>
<feature type="compositionally biased region" description="Gly residues" evidence="2">
    <location>
        <begin position="44"/>
        <end position="54"/>
    </location>
</feature>
<sequence length="1258" mass="121695">MPIVAHFESSSGNGSGAAGLVRPASALTRAASARGEGRISSNGGASGGSSGGGAVPSWLTAWSRPVVNSTPIDTGPAIKDFTAKPLPASSRAGGLGPGLTLGLGGVQGAPGSSSPTNTSPRFSFGVRSNSLGRPRLSSTGDDADAGGGGNPGLSSSGGALAPTLSGPAAHTLLGQFARGGGGGGGGGGSGVLTGLPPTPPQARPGSARRAGRASFSGGSGPGPAPSVAPGGGPAPSAAWGDRPSGPSPPTDSGEAATGPGARSGSGERRPSSAAPARRRKSPGMPRRSHSGGGGGGAHPTRRQSHSGGAGSAPPARRASLTGGALTADPAAPPHRHTSGPRKASSKRGSLSGTAGAGKEAATAAAAAASPPAPRPGAAAPGRQRPSSAAPARASASGAAQQPSPSPPPRPSAPHHTPSRPVHESPKRRPRVALEALPLGPDEGDSGDVTESQLLTNAARGFGRAVSGVPNEVALPGPGPSSVSAFGLGPDRPERAPALHIPLPQHMLMNGTLTDLVERLARGGERSVHLSLASVAFSGELDASLGDTIRITNRLVILHNATFHLRPGQSFWVGPGGFLLLADVLIITSPPLAAAVTSPVPSRGTSRRGKGSLGASAAAAPPPPPPWVASLEAASAAATPPPVVNSAPWAAPRFGGDGGGGGGFGGGAAAAPRPGAIASGVPLLHVVSGGKLLLRGCRVKVMPTVAAEAAAPPTGALSLPPGLTPGVVGGGGGGGSTLTSPRGGGGGGGERAWAAPPAPKRPSPSQMVCVLAEAGAAVEAMGCRLGRIVAAGAGANVALRRCRVKPGKACSPDAPLALAADGASLSITHTELKGGPAQAVALTGAGSRLHMGESAISLCRSHGVMASAGASVTAAACRITLNGGAGVSARGATTSLNLEDCELVRNGGSGVSVGGGASARVVSSLAVQSRGGSGLSADGAGTRVVAESCSLDDNAASGVTARRGACVELVDCSASGNVVCGLEVEGTYSAGDAAQRVAEATLAGTPTPPAPSPAVINLVRGGVFAKNHSHGVAISNGGGLKVLGAELSQNGGDGAYVDGGGCELALQGCSALGNVESALFVCSGGGARAEACRLGGNLHGDVAVGGKGSRAILDRCQFEWNPVTALRVHMGAAVVVKDCAMEPQPTSGVYAAAHAAVSGAEEGQGGAKGAAKKGREPDVAALLDDLGEEEEEEEGAEEEEIGGGVGSWAGGAGKKGWAIGSVKSEYVQLFGRGSSILVDGQMFISHVGEDGEPLMNVDG</sequence>